<accession>A0A133N1T3</accession>
<comment type="caution">
    <text evidence="1">The sequence shown here is derived from an EMBL/GenBank/DDBJ whole genome shotgun (WGS) entry which is preliminary data.</text>
</comment>
<reference evidence="1 2" key="1">
    <citation type="submission" date="2016-01" db="EMBL/GenBank/DDBJ databases">
        <authorList>
            <person name="Oliw E.H."/>
        </authorList>
    </citation>
    <scope>NUCLEOTIDE SEQUENCE [LARGE SCALE GENOMIC DNA]</scope>
    <source>
        <strain evidence="1 2">MJR7757A</strain>
    </source>
</reference>
<dbReference type="PATRIC" id="fig|1502.174.peg.2127"/>
<gene>
    <name evidence="1" type="ORF">HMPREF3222_02113</name>
</gene>
<sequence>MSNLEIGLNNNIAFLESILSKENKSKRDLLNIYGNLKVLEYRAFLEKESDLFYRIQKVIVDLEEFILE</sequence>
<evidence type="ECO:0000313" key="2">
    <source>
        <dbReference type="Proteomes" id="UP000070646"/>
    </source>
</evidence>
<proteinExistence type="predicted"/>
<organism evidence="1 2">
    <name type="scientific">Clostridium perfringens</name>
    <dbReference type="NCBI Taxonomy" id="1502"/>
    <lineage>
        <taxon>Bacteria</taxon>
        <taxon>Bacillati</taxon>
        <taxon>Bacillota</taxon>
        <taxon>Clostridia</taxon>
        <taxon>Eubacteriales</taxon>
        <taxon>Clostridiaceae</taxon>
        <taxon>Clostridium</taxon>
    </lineage>
</organism>
<dbReference type="Proteomes" id="UP000070646">
    <property type="component" value="Unassembled WGS sequence"/>
</dbReference>
<protein>
    <submittedName>
        <fullName evidence="1">Uncharacterized protein</fullName>
    </submittedName>
</protein>
<dbReference type="RefSeq" id="WP_060796141.1">
    <property type="nucleotide sequence ID" value="NZ_KQ956245.1"/>
</dbReference>
<dbReference type="EMBL" id="LRPU01000106">
    <property type="protein sequence ID" value="KXA10264.1"/>
    <property type="molecule type" value="Genomic_DNA"/>
</dbReference>
<dbReference type="AlphaFoldDB" id="A0A133N1T3"/>
<name>A0A133N1T3_CLOPF</name>
<evidence type="ECO:0000313" key="1">
    <source>
        <dbReference type="EMBL" id="KXA10264.1"/>
    </source>
</evidence>